<dbReference type="GO" id="GO:0003700">
    <property type="term" value="F:DNA-binding transcription factor activity"/>
    <property type="evidence" value="ECO:0007669"/>
    <property type="project" value="InterPro"/>
</dbReference>
<dbReference type="InterPro" id="IPR011991">
    <property type="entry name" value="ArsR-like_HTH"/>
</dbReference>
<dbReference type="SMART" id="SM00450">
    <property type="entry name" value="RHOD"/>
    <property type="match status" value="1"/>
</dbReference>
<gene>
    <name evidence="6" type="ORF">NOSIN_15285</name>
</gene>
<evidence type="ECO:0000256" key="1">
    <source>
        <dbReference type="ARBA" id="ARBA00023015"/>
    </source>
</evidence>
<dbReference type="PRINTS" id="PR00778">
    <property type="entry name" value="HTHARSR"/>
</dbReference>
<dbReference type="InterPro" id="IPR036390">
    <property type="entry name" value="WH_DNA-bd_sf"/>
</dbReference>
<dbReference type="InterPro" id="IPR036873">
    <property type="entry name" value="Rhodanese-like_dom_sf"/>
</dbReference>
<evidence type="ECO:0000313" key="6">
    <source>
        <dbReference type="EMBL" id="OOC54998.1"/>
    </source>
</evidence>
<dbReference type="PANTHER" id="PTHR43132">
    <property type="entry name" value="ARSENICAL RESISTANCE OPERON REPRESSOR ARSR-RELATED"/>
    <property type="match status" value="1"/>
</dbReference>
<dbReference type="AlphaFoldDB" id="A0A1V3C2X9"/>
<dbReference type="InterPro" id="IPR001845">
    <property type="entry name" value="HTH_ArsR_DNA-bd_dom"/>
</dbReference>
<dbReference type="RefSeq" id="WP_077691419.1">
    <property type="nucleotide sequence ID" value="NZ_MCOK01000001.1"/>
</dbReference>
<dbReference type="PROSITE" id="PS50987">
    <property type="entry name" value="HTH_ARSR_2"/>
    <property type="match status" value="1"/>
</dbReference>
<evidence type="ECO:0000256" key="3">
    <source>
        <dbReference type="ARBA" id="ARBA00023163"/>
    </source>
</evidence>
<dbReference type="Gene3D" id="1.10.10.10">
    <property type="entry name" value="Winged helix-like DNA-binding domain superfamily/Winged helix DNA-binding domain"/>
    <property type="match status" value="1"/>
</dbReference>
<protein>
    <submittedName>
        <fullName evidence="6">ArsR family transcriptional regulator</fullName>
    </submittedName>
</protein>
<organism evidence="6 7">
    <name type="scientific">Nocardiopsis sinuspersici</name>
    <dbReference type="NCBI Taxonomy" id="501010"/>
    <lineage>
        <taxon>Bacteria</taxon>
        <taxon>Bacillati</taxon>
        <taxon>Actinomycetota</taxon>
        <taxon>Actinomycetes</taxon>
        <taxon>Streptosporangiales</taxon>
        <taxon>Nocardiopsidaceae</taxon>
        <taxon>Nocardiopsis</taxon>
    </lineage>
</organism>
<feature type="domain" description="Rhodanese" evidence="4">
    <location>
        <begin position="129"/>
        <end position="213"/>
    </location>
</feature>
<dbReference type="SUPFAM" id="SSF52821">
    <property type="entry name" value="Rhodanese/Cell cycle control phosphatase"/>
    <property type="match status" value="1"/>
</dbReference>
<sequence>MTDFPEAPIYEHLARLGKVLSAPVRLRLLDLLDQGECTVEELAQRGGLPLKNTSAHLQQLRAAGLVATRREGTRIHYSLRDREVSGFLGRFQEFAEERMSDLRAEIEEHLGRDETVGAVTGPELEELLRGGEVVLVDLRSPEEYEEDHVPGAVSIPSRQLEERLDELPWDMTIVAYCQGPYCVVSPRAVRVLNGTGRQARSLRGGYVHWKRRRDTG</sequence>
<dbReference type="Pfam" id="PF00581">
    <property type="entry name" value="Rhodanese"/>
    <property type="match status" value="1"/>
</dbReference>
<evidence type="ECO:0000256" key="2">
    <source>
        <dbReference type="ARBA" id="ARBA00023125"/>
    </source>
</evidence>
<accession>A0A1V3C2X9</accession>
<dbReference type="InterPro" id="IPR051011">
    <property type="entry name" value="Metal_resp_trans_reg"/>
</dbReference>
<dbReference type="SMART" id="SM00418">
    <property type="entry name" value="HTH_ARSR"/>
    <property type="match status" value="1"/>
</dbReference>
<dbReference type="GO" id="GO:0003677">
    <property type="term" value="F:DNA binding"/>
    <property type="evidence" value="ECO:0007669"/>
    <property type="project" value="UniProtKB-KW"/>
</dbReference>
<dbReference type="InterPro" id="IPR001763">
    <property type="entry name" value="Rhodanese-like_dom"/>
</dbReference>
<dbReference type="SUPFAM" id="SSF46785">
    <property type="entry name" value="Winged helix' DNA-binding domain"/>
    <property type="match status" value="1"/>
</dbReference>
<dbReference type="Gene3D" id="3.40.250.10">
    <property type="entry name" value="Rhodanese-like domain"/>
    <property type="match status" value="1"/>
</dbReference>
<dbReference type="GO" id="GO:0004792">
    <property type="term" value="F:thiosulfate-cyanide sulfurtransferase activity"/>
    <property type="evidence" value="ECO:0007669"/>
    <property type="project" value="InterPro"/>
</dbReference>
<dbReference type="PROSITE" id="PS00380">
    <property type="entry name" value="RHODANESE_1"/>
    <property type="match status" value="1"/>
</dbReference>
<dbReference type="NCBIfam" id="NF033788">
    <property type="entry name" value="HTH_metalloreg"/>
    <property type="match status" value="1"/>
</dbReference>
<dbReference type="OrthoDB" id="9800872at2"/>
<dbReference type="InterPro" id="IPR001307">
    <property type="entry name" value="Thiosulphate_STrfase_CS"/>
</dbReference>
<name>A0A1V3C2X9_9ACTN</name>
<dbReference type="EMBL" id="MCOK01000001">
    <property type="protein sequence ID" value="OOC54998.1"/>
    <property type="molecule type" value="Genomic_DNA"/>
</dbReference>
<keyword evidence="7" id="KW-1185">Reference proteome</keyword>
<keyword evidence="1" id="KW-0805">Transcription regulation</keyword>
<keyword evidence="2" id="KW-0238">DNA-binding</keyword>
<dbReference type="STRING" id="501010.NOSIN_15285"/>
<evidence type="ECO:0000313" key="7">
    <source>
        <dbReference type="Proteomes" id="UP000189004"/>
    </source>
</evidence>
<reference evidence="7" key="1">
    <citation type="submission" date="2016-08" db="EMBL/GenBank/DDBJ databases">
        <authorList>
            <person name="Tokovenko B."/>
            <person name="Kalinowski J."/>
        </authorList>
    </citation>
    <scope>NUCLEOTIDE SEQUENCE [LARGE SCALE GENOMIC DNA]</scope>
    <source>
        <strain evidence="7">UTMC102</strain>
    </source>
</reference>
<evidence type="ECO:0000259" key="5">
    <source>
        <dbReference type="PROSITE" id="PS50987"/>
    </source>
</evidence>
<keyword evidence="3" id="KW-0804">Transcription</keyword>
<comment type="caution">
    <text evidence="6">The sequence shown here is derived from an EMBL/GenBank/DDBJ whole genome shotgun (WGS) entry which is preliminary data.</text>
</comment>
<dbReference type="PANTHER" id="PTHR43132:SF8">
    <property type="entry name" value="HTH-TYPE TRANSCRIPTIONAL REGULATOR KMTR"/>
    <property type="match status" value="1"/>
</dbReference>
<evidence type="ECO:0000259" key="4">
    <source>
        <dbReference type="PROSITE" id="PS50206"/>
    </source>
</evidence>
<feature type="domain" description="HTH arsR-type" evidence="5">
    <location>
        <begin position="5"/>
        <end position="99"/>
    </location>
</feature>
<dbReference type="CDD" id="cd00090">
    <property type="entry name" value="HTH_ARSR"/>
    <property type="match status" value="1"/>
</dbReference>
<proteinExistence type="predicted"/>
<dbReference type="Pfam" id="PF12840">
    <property type="entry name" value="HTH_20"/>
    <property type="match status" value="1"/>
</dbReference>
<dbReference type="InterPro" id="IPR036388">
    <property type="entry name" value="WH-like_DNA-bd_sf"/>
</dbReference>
<dbReference type="PROSITE" id="PS50206">
    <property type="entry name" value="RHODANESE_3"/>
    <property type="match status" value="1"/>
</dbReference>
<dbReference type="Proteomes" id="UP000189004">
    <property type="component" value="Unassembled WGS sequence"/>
</dbReference>